<comment type="similarity">
    <text evidence="1">Belongs to the polysaccharide synthase family.</text>
</comment>
<evidence type="ECO:0000313" key="5">
    <source>
        <dbReference type="Proteomes" id="UP001155027"/>
    </source>
</evidence>
<organism evidence="4 5">
    <name type="scientific">Salinibacter ruber</name>
    <dbReference type="NCBI Taxonomy" id="146919"/>
    <lineage>
        <taxon>Bacteria</taxon>
        <taxon>Pseudomonadati</taxon>
        <taxon>Rhodothermota</taxon>
        <taxon>Rhodothermia</taxon>
        <taxon>Rhodothermales</taxon>
        <taxon>Salinibacteraceae</taxon>
        <taxon>Salinibacter</taxon>
    </lineage>
</organism>
<accession>A0A9X2PYE6</accession>
<dbReference type="InterPro" id="IPR051203">
    <property type="entry name" value="Polysaccharide_Synthase-Rel"/>
</dbReference>
<dbReference type="PANTHER" id="PTHR43318:SF1">
    <property type="entry name" value="POLYSACCHARIDE BIOSYNTHESIS PROTEIN EPSC-RELATED"/>
    <property type="match status" value="1"/>
</dbReference>
<dbReference type="PANTHER" id="PTHR43318">
    <property type="entry name" value="UDP-N-ACETYLGLUCOSAMINE 4,6-DEHYDRATASE"/>
    <property type="match status" value="1"/>
</dbReference>
<dbReference type="SUPFAM" id="SSF51735">
    <property type="entry name" value="NAD(P)-binding Rossmann-fold domains"/>
    <property type="match status" value="1"/>
</dbReference>
<dbReference type="Gene3D" id="3.40.50.720">
    <property type="entry name" value="NAD(P)-binding Rossmann-like Domain"/>
    <property type="match status" value="1"/>
</dbReference>
<sequence length="521" mass="56006">MPLFTPDTDDTAVGAWPRRWGPLLLALPDALLLCGGLVLGYAACSGGEALPHGTEWGAAAVLGVYGTALAASGAYRLPPRQMDVSDLLRLGTGLVGAWGSAVALTYAVDPAAVPPRSVLAVLGAVALIGIPGVRVGYRGLLAMRSAPPDRSALGVSPSPARLEDLVPRDPVAIDRAALRAALSDRTVLVTGAGGSIGAELSRQLLALAPFRIVLVDVSERNLYRLEQTLRADGYGGDLDLCIADVRDAPRMDALLARHQPDVVIHTAAYKHVPLMERHPAEAFRNNTQASVQLLQLCEQHAVDRFIFVSTDKAVHPSSVLGATKQLAEWYMRTGPASTRCTTVRFGNVFGTEGGVVPRFEDKLAAGEPLPVTHPDMERYFMSPEEACGLILHTLLLDAVPTYSFRMGAPIRIQWLAERLIQRHHPHVDPDTMIEYVGRRPGEKLSERLVRDDETVRPTEHPNILGLDGPAPHTRAVLDAHLQRLRAAAANESRARLRHLLLDTCPGGRRQTNGAPSSPLGS</sequence>
<evidence type="ECO:0000259" key="3">
    <source>
        <dbReference type="Pfam" id="PF02719"/>
    </source>
</evidence>
<dbReference type="Pfam" id="PF02719">
    <property type="entry name" value="Polysacc_synt_2"/>
    <property type="match status" value="1"/>
</dbReference>
<keyword evidence="2" id="KW-1133">Transmembrane helix</keyword>
<evidence type="ECO:0000256" key="1">
    <source>
        <dbReference type="ARBA" id="ARBA00007430"/>
    </source>
</evidence>
<proteinExistence type="inferred from homology"/>
<comment type="caution">
    <text evidence="4">The sequence shown here is derived from an EMBL/GenBank/DDBJ whole genome shotgun (WGS) entry which is preliminary data.</text>
</comment>
<feature type="transmembrane region" description="Helical" evidence="2">
    <location>
        <begin position="56"/>
        <end position="75"/>
    </location>
</feature>
<feature type="domain" description="Polysaccharide biosynthesis protein CapD-like" evidence="3">
    <location>
        <begin position="187"/>
        <end position="464"/>
    </location>
</feature>
<feature type="transmembrane region" description="Helical" evidence="2">
    <location>
        <begin position="23"/>
        <end position="44"/>
    </location>
</feature>
<dbReference type="RefSeq" id="WP_259080181.1">
    <property type="nucleotide sequence ID" value="NZ_JANUAU010000005.1"/>
</dbReference>
<dbReference type="AlphaFoldDB" id="A0A9X2PYE6"/>
<keyword evidence="2" id="KW-0812">Transmembrane</keyword>
<dbReference type="InterPro" id="IPR036291">
    <property type="entry name" value="NAD(P)-bd_dom_sf"/>
</dbReference>
<name>A0A9X2PYE6_9BACT</name>
<feature type="transmembrane region" description="Helical" evidence="2">
    <location>
        <begin position="118"/>
        <end position="137"/>
    </location>
</feature>
<dbReference type="EMBL" id="JANUAU010000005">
    <property type="protein sequence ID" value="MCS3677778.1"/>
    <property type="molecule type" value="Genomic_DNA"/>
</dbReference>
<reference evidence="4" key="1">
    <citation type="submission" date="2022-08" db="EMBL/GenBank/DDBJ databases">
        <title>Genomic Encyclopedia of Type Strains, Phase V (KMG-V): Genome sequencing to study the core and pangenomes of soil and plant-associated prokaryotes.</title>
        <authorList>
            <person name="Whitman W."/>
        </authorList>
    </citation>
    <scope>NUCLEOTIDE SEQUENCE</scope>
    <source>
        <strain evidence="4">0</strain>
    </source>
</reference>
<evidence type="ECO:0000313" key="4">
    <source>
        <dbReference type="EMBL" id="MCS3677778.1"/>
    </source>
</evidence>
<feature type="transmembrane region" description="Helical" evidence="2">
    <location>
        <begin position="87"/>
        <end position="106"/>
    </location>
</feature>
<evidence type="ECO:0000256" key="2">
    <source>
        <dbReference type="SAM" id="Phobius"/>
    </source>
</evidence>
<keyword evidence="2" id="KW-0472">Membrane</keyword>
<dbReference type="Proteomes" id="UP001155027">
    <property type="component" value="Unassembled WGS sequence"/>
</dbReference>
<dbReference type="InterPro" id="IPR003869">
    <property type="entry name" value="Polysac_CapD-like"/>
</dbReference>
<gene>
    <name evidence="4" type="ORF">GGP71_001706</name>
</gene>
<protein>
    <submittedName>
        <fullName evidence="4">FlaA1/EpsC-like NDP-sugar epimerase</fullName>
    </submittedName>
</protein>